<gene>
    <name evidence="2" type="ORF">Acy02nite_57790</name>
</gene>
<keyword evidence="3" id="KW-1185">Reference proteome</keyword>
<protein>
    <submittedName>
        <fullName evidence="2">Uncharacterized protein</fullName>
    </submittedName>
</protein>
<dbReference type="EMBL" id="BOMH01000041">
    <property type="protein sequence ID" value="GID67898.1"/>
    <property type="molecule type" value="Genomic_DNA"/>
</dbReference>
<keyword evidence="1" id="KW-0732">Signal</keyword>
<name>A0A919M813_9ACTN</name>
<feature type="signal peptide" evidence="1">
    <location>
        <begin position="1"/>
        <end position="29"/>
    </location>
</feature>
<comment type="caution">
    <text evidence="2">The sequence shown here is derived from an EMBL/GenBank/DDBJ whole genome shotgun (WGS) entry which is preliminary data.</text>
</comment>
<dbReference type="RefSeq" id="WP_203746123.1">
    <property type="nucleotide sequence ID" value="NZ_BAAAUC010000008.1"/>
</dbReference>
<evidence type="ECO:0000256" key="1">
    <source>
        <dbReference type="SAM" id="SignalP"/>
    </source>
</evidence>
<dbReference type="Proteomes" id="UP000619479">
    <property type="component" value="Unassembled WGS sequence"/>
</dbReference>
<reference evidence="2" key="1">
    <citation type="submission" date="2021-01" db="EMBL/GenBank/DDBJ databases">
        <title>Whole genome shotgun sequence of Actinoplanes cyaneus NBRC 14990.</title>
        <authorList>
            <person name="Komaki H."/>
            <person name="Tamura T."/>
        </authorList>
    </citation>
    <scope>NUCLEOTIDE SEQUENCE</scope>
    <source>
        <strain evidence="2">NBRC 14990</strain>
    </source>
</reference>
<proteinExistence type="predicted"/>
<sequence>MKLNRWTRLGSLAMGMIVLTGLGAAPATADSSRAVKIGKTLQAATAGHADEAVAAAGNGNSIIEYRDQRTDVQVPRNARDGVSITGAAGTLKIGLPAAASAAAGVQTSKGTVVYADRGRAADVAVQTMTEGARVLVTMANASAPKEYRFPLTLPAGTELAATADGSVTIVKRIGRGTAVLGTVEAPWAKDAKGSAIKTHYRVAGSSLVQTVDTDAHTAYPVVADPSISFGRFVYVRFSKREIQRIPARVFSAGASAVIQYACGLIPNPLYKRLCKGMARVYVGSVYNTFRAARRAKQCVELKYNYTPQLLVGWRRYSC</sequence>
<feature type="chain" id="PRO_5037709667" evidence="1">
    <location>
        <begin position="30"/>
        <end position="318"/>
    </location>
</feature>
<evidence type="ECO:0000313" key="2">
    <source>
        <dbReference type="EMBL" id="GID67898.1"/>
    </source>
</evidence>
<organism evidence="2 3">
    <name type="scientific">Actinoplanes cyaneus</name>
    <dbReference type="NCBI Taxonomy" id="52696"/>
    <lineage>
        <taxon>Bacteria</taxon>
        <taxon>Bacillati</taxon>
        <taxon>Actinomycetota</taxon>
        <taxon>Actinomycetes</taxon>
        <taxon>Micromonosporales</taxon>
        <taxon>Micromonosporaceae</taxon>
        <taxon>Actinoplanes</taxon>
    </lineage>
</organism>
<accession>A0A919M813</accession>
<evidence type="ECO:0000313" key="3">
    <source>
        <dbReference type="Proteomes" id="UP000619479"/>
    </source>
</evidence>
<dbReference type="AlphaFoldDB" id="A0A919M813"/>